<feature type="transmembrane region" description="Helical" evidence="12">
    <location>
        <begin position="247"/>
        <end position="265"/>
    </location>
</feature>
<proteinExistence type="inferred from homology"/>
<feature type="transmembrane region" description="Helical" evidence="12">
    <location>
        <begin position="145"/>
        <end position="168"/>
    </location>
</feature>
<feature type="transmembrane region" description="Helical" evidence="12">
    <location>
        <begin position="202"/>
        <end position="226"/>
    </location>
</feature>
<dbReference type="FunFam" id="1.20.1070.10:FF:000001">
    <property type="entry name" value="Olfactory receptor"/>
    <property type="match status" value="1"/>
</dbReference>
<name>A0AA97K4Y3_EUBMA</name>
<evidence type="ECO:0000256" key="6">
    <source>
        <dbReference type="ARBA" id="ARBA00022989"/>
    </source>
</evidence>
<dbReference type="PRINTS" id="PR00237">
    <property type="entry name" value="GPCRRHODOPSN"/>
</dbReference>
<keyword evidence="14" id="KW-1185">Reference proteome</keyword>
<feature type="transmembrane region" description="Helical" evidence="12">
    <location>
        <begin position="277"/>
        <end position="297"/>
    </location>
</feature>
<evidence type="ECO:0000256" key="10">
    <source>
        <dbReference type="ARBA" id="ARBA00023224"/>
    </source>
</evidence>
<keyword evidence="6 12" id="KW-1133">Transmembrane helix</keyword>
<accession>A0AA97K4Y3</accession>
<feature type="transmembrane region" description="Helical" evidence="12">
    <location>
        <begin position="103"/>
        <end position="125"/>
    </location>
</feature>
<keyword evidence="2 12" id="KW-1003">Cell membrane</keyword>
<dbReference type="InterPro" id="IPR017452">
    <property type="entry name" value="GPCR_Rhodpsn_7TM"/>
</dbReference>
<evidence type="ECO:0000256" key="7">
    <source>
        <dbReference type="ARBA" id="ARBA00023040"/>
    </source>
</evidence>
<evidence type="ECO:0000256" key="2">
    <source>
        <dbReference type="ARBA" id="ARBA00022475"/>
    </source>
</evidence>
<dbReference type="PANTHER" id="PTHR26454">
    <property type="entry name" value="OLFACTORY RECEPTOR"/>
    <property type="match status" value="1"/>
</dbReference>
<dbReference type="SUPFAM" id="SSF81321">
    <property type="entry name" value="Family A G protein-coupled receptor-like"/>
    <property type="match status" value="1"/>
</dbReference>
<dbReference type="KEGG" id="emc:129339274"/>
<keyword evidence="7 11" id="KW-0297">G-protein coupled receptor</keyword>
<dbReference type="GO" id="GO:0004930">
    <property type="term" value="F:G protein-coupled receptor activity"/>
    <property type="evidence" value="ECO:0007669"/>
    <property type="project" value="UniProtKB-KW"/>
</dbReference>
<dbReference type="GO" id="GO:0005886">
    <property type="term" value="C:plasma membrane"/>
    <property type="evidence" value="ECO:0007669"/>
    <property type="project" value="UniProtKB-SubCell"/>
</dbReference>
<dbReference type="AlphaFoldDB" id="A0AA97K4Y3"/>
<dbReference type="InterPro" id="IPR000276">
    <property type="entry name" value="GPCR_Rhodpsn"/>
</dbReference>
<dbReference type="PRINTS" id="PR00245">
    <property type="entry name" value="OLFACTORYR"/>
</dbReference>
<comment type="subcellular location">
    <subcellularLocation>
        <location evidence="1 12">Cell membrane</location>
        <topology evidence="1 12">Multi-pass membrane protein</topology>
    </subcellularLocation>
</comment>
<evidence type="ECO:0000256" key="3">
    <source>
        <dbReference type="ARBA" id="ARBA00022606"/>
    </source>
</evidence>
<gene>
    <name evidence="15" type="primary">LOC129339274</name>
</gene>
<reference evidence="15" key="1">
    <citation type="submission" date="2025-08" db="UniProtKB">
        <authorList>
            <consortium name="RefSeq"/>
        </authorList>
    </citation>
    <scope>IDENTIFICATION</scope>
    <source>
        <tissue evidence="15">Blood</tissue>
    </source>
</reference>
<dbReference type="PANTHER" id="PTHR26454:SF12">
    <property type="entry name" value="OLFACTORY RECEPTOR 6F1"/>
    <property type="match status" value="1"/>
</dbReference>
<evidence type="ECO:0000256" key="1">
    <source>
        <dbReference type="ARBA" id="ARBA00004651"/>
    </source>
</evidence>
<sequence length="316" mass="36025">MGEYEEGGRNSTRMMEFILKGFPGSPYLQILFFMLFLIMYILTILGNVAIIILVITNRRLHTPMYFFLCNLSFLEIWYTTTAIPKTLSLFLGKSRSISFTGCILQMYFVFAFGCTEYFLLSVMAYDRYLAICFPLHYSTIMNISLSAKLAVISWLCGFLAITIPAFLISRLSFCGPNVINHFVCNIDAWIVLSCTDTYVIEMAAFVISVIVILGSCAITLLSYIYIISTILRIPSWKGQQKAFSTCSSHLAVVIIWYGSTIFLFVKPSKRTSLEMTKIVSILNNIVTPLLNPFIYTLRNKEVKEALKNSLHWRTKK</sequence>
<evidence type="ECO:0000256" key="8">
    <source>
        <dbReference type="ARBA" id="ARBA00023136"/>
    </source>
</evidence>
<keyword evidence="5 12" id="KW-0552">Olfaction</keyword>
<dbReference type="GeneID" id="129339274"/>
<dbReference type="CDD" id="cd13954">
    <property type="entry name" value="7tmA_OR"/>
    <property type="match status" value="1"/>
</dbReference>
<evidence type="ECO:0000313" key="14">
    <source>
        <dbReference type="Proteomes" id="UP001190640"/>
    </source>
</evidence>
<dbReference type="Pfam" id="PF13853">
    <property type="entry name" value="7tm_4"/>
    <property type="match status" value="1"/>
</dbReference>
<evidence type="ECO:0000256" key="4">
    <source>
        <dbReference type="ARBA" id="ARBA00022692"/>
    </source>
</evidence>
<comment type="similarity">
    <text evidence="11">Belongs to the G-protein coupled receptor 1 family.</text>
</comment>
<dbReference type="GO" id="GO:0004984">
    <property type="term" value="F:olfactory receptor activity"/>
    <property type="evidence" value="ECO:0007669"/>
    <property type="project" value="InterPro"/>
</dbReference>
<evidence type="ECO:0000256" key="12">
    <source>
        <dbReference type="RuleBase" id="RU363047"/>
    </source>
</evidence>
<keyword evidence="9 11" id="KW-0675">Receptor</keyword>
<keyword evidence="8 12" id="KW-0472">Membrane</keyword>
<protein>
    <recommendedName>
        <fullName evidence="12">Olfactory receptor</fullName>
    </recommendedName>
</protein>
<dbReference type="InterPro" id="IPR047132">
    <property type="entry name" value="Olfact_rcpt_6C-like"/>
</dbReference>
<organism evidence="14 15">
    <name type="scientific">Eublepharis macularius</name>
    <name type="common">Leopard gecko</name>
    <name type="synonym">Cyrtodactylus macularius</name>
    <dbReference type="NCBI Taxonomy" id="481883"/>
    <lineage>
        <taxon>Eukaryota</taxon>
        <taxon>Metazoa</taxon>
        <taxon>Chordata</taxon>
        <taxon>Craniata</taxon>
        <taxon>Vertebrata</taxon>
        <taxon>Euteleostomi</taxon>
        <taxon>Lepidosauria</taxon>
        <taxon>Squamata</taxon>
        <taxon>Bifurcata</taxon>
        <taxon>Gekkota</taxon>
        <taxon>Eublepharidae</taxon>
        <taxon>Eublepharinae</taxon>
        <taxon>Eublepharis</taxon>
    </lineage>
</organism>
<dbReference type="PROSITE" id="PS50262">
    <property type="entry name" value="G_PROTEIN_RECEP_F1_2"/>
    <property type="match status" value="1"/>
</dbReference>
<evidence type="ECO:0000256" key="5">
    <source>
        <dbReference type="ARBA" id="ARBA00022725"/>
    </source>
</evidence>
<keyword evidence="4 11" id="KW-0812">Transmembrane</keyword>
<evidence type="ECO:0000256" key="9">
    <source>
        <dbReference type="ARBA" id="ARBA00023170"/>
    </source>
</evidence>
<feature type="transmembrane region" description="Helical" evidence="12">
    <location>
        <begin position="65"/>
        <end position="83"/>
    </location>
</feature>
<feature type="transmembrane region" description="Helical" evidence="12">
    <location>
        <begin position="30"/>
        <end position="53"/>
    </location>
</feature>
<dbReference type="Gene3D" id="1.20.1070.10">
    <property type="entry name" value="Rhodopsin 7-helix transmembrane proteins"/>
    <property type="match status" value="1"/>
</dbReference>
<feature type="domain" description="G-protein coupled receptors family 1 profile" evidence="13">
    <location>
        <begin position="46"/>
        <end position="295"/>
    </location>
</feature>
<dbReference type="Proteomes" id="UP001190640">
    <property type="component" value="Chromosome 12"/>
</dbReference>
<keyword evidence="3 12" id="KW-0716">Sensory transduction</keyword>
<evidence type="ECO:0000259" key="13">
    <source>
        <dbReference type="PROSITE" id="PS50262"/>
    </source>
</evidence>
<keyword evidence="10 11" id="KW-0807">Transducer</keyword>
<dbReference type="RefSeq" id="XP_054849840.1">
    <property type="nucleotide sequence ID" value="XM_054993865.1"/>
</dbReference>
<evidence type="ECO:0000256" key="11">
    <source>
        <dbReference type="RuleBase" id="RU000688"/>
    </source>
</evidence>
<evidence type="ECO:0000313" key="15">
    <source>
        <dbReference type="RefSeq" id="XP_054849840.1"/>
    </source>
</evidence>
<dbReference type="PROSITE" id="PS00237">
    <property type="entry name" value="G_PROTEIN_RECEP_F1_1"/>
    <property type="match status" value="1"/>
</dbReference>
<dbReference type="InterPro" id="IPR000725">
    <property type="entry name" value="Olfact_rcpt"/>
</dbReference>